<dbReference type="InterPro" id="IPR002192">
    <property type="entry name" value="PPDK_AMP/ATP-bd"/>
</dbReference>
<feature type="domain" description="PEP-utilising enzyme mobile" evidence="2">
    <location>
        <begin position="1224"/>
        <end position="1294"/>
    </location>
</feature>
<dbReference type="SUPFAM" id="SSF56059">
    <property type="entry name" value="Glutathione synthetase ATP-binding domain-like"/>
    <property type="match status" value="1"/>
</dbReference>
<sequence length="1301" mass="148749">MIEICECIKALSLLFIPTLGFLIFKAIKINEKINGKWIDFFAALISLKRTKRLNQNRIEFYDFKRVDDPYKSGFLPSDHEWDLETPDFRNDEHIFLFGVNSKAQLLKVLISKSKEENGKVALKAVLHLKLDRNTVYTLNEEYLLPVSDLKSKEYKIGSLFLEVLNPFRRFRLKFRGYLREEKSDELVYVRFRLHWFSNTSVYDHKCSFETLFAAQQFAKNGCKSFEFENRLEQFGQIKGTVNIESEPQKQILLWGARSKTFNSKNVNSSRFYGIAKNGHGFSIGFVHDKERNIKYMYGLVKDISGVLRKVKRITLQNSDLESIPAESFDFLIETKENNFKINVKSEISNQNLSRDATIDESDAKCIAFYEDYGEDYFSRIKNKNHAFIYSVANVAEKNCELVLPLSDKKAQSVIISGGKGSSLASLTTLSKILNEKFKVPRGLIVTSNAYDLLLEENEDLKKAIDNLQQLAWSRKCDLKFECEQVVNLISNYQMPERVQAAIAQHLDRVYGNLVSEKSFAVRSSAVGEDSEEMSGAGQLTTFLGVKGKENISKAVIKCWASQFGFNYTEYKRGYGQLINNKMAIVILEMVDCDTAGVVFTCNPLNGDERQIVITANYGLGESVVSASAEPDTIRVKINVKSNDLNDKRTVDGIESIEVGRKEKFIKVNEEGGTVEMNRNSSEKCCLDTNDIMKLAEVCLHVHAYYGNSRDIEWGIKDGEIWLLQSRPITSLDHSYTEWEITHDIGHGFQRENEFFTRIHWNENFPGATSPLTMSTFIKMLDEYFQQTLNKLYGRDPHHPENFCPYISKCLVPFYSQVFMNYGEITLRDRSNKFEMISFAGKIIEDEELFSDMARRDKEFGHSLLLRALCQLIYNLTMNRTLVNRTRKTLESMTLFPNKQTESSSELFDEIKATARHGFNLVLGAHSRVTTAATMLTGIILNALYDGKVEYEDVFHDFGKILSTCSGTLSAEVPKMLREIARSIENHAEFSEMNDEEALKYLLSEKNEASKKFVHFLKRHGCRGMRELDYAVLQWGDEPIKLVHLLKTFRQNELKEEASKVLSVSEVLSTLKTKPSFLKRLSLRWFLLPLAFRNIRLREESKSTLAFYASKYREAFWNLAKKISYEEGKLPDPELMFYLTYAEIDSLIKERNASLVMKAKRRRNMHSKLDKLLFDDIVKDWEAEQSIDVSKLSGALTVKGTAVTHLSVKGRLFVAHSLEDAKDLKNGDILLTHTTDIGWSPYFPKLSGIVTEMGGLNSHGAVIAREFGLPCLIAISNGCELFKTGDVVYINGENGTITRLEE</sequence>
<dbReference type="OrthoDB" id="6505527at2759"/>
<dbReference type="GO" id="GO:0005524">
    <property type="term" value="F:ATP binding"/>
    <property type="evidence" value="ECO:0007669"/>
    <property type="project" value="InterPro"/>
</dbReference>
<comment type="similarity">
    <text evidence="1">Belongs to the PEP-utilizing enzyme family.</text>
</comment>
<dbReference type="InterPro" id="IPR036637">
    <property type="entry name" value="Phosphohistidine_dom_sf"/>
</dbReference>
<accession>A0A443QU18</accession>
<dbReference type="Gene3D" id="3.30.1490.20">
    <property type="entry name" value="ATP-grasp fold, A domain"/>
    <property type="match status" value="1"/>
</dbReference>
<keyword evidence="5" id="KW-1185">Reference proteome</keyword>
<dbReference type="InterPro" id="IPR008279">
    <property type="entry name" value="PEP-util_enz_mobile_dom"/>
</dbReference>
<reference evidence="4 5" key="1">
    <citation type="journal article" date="2018" name="Gigascience">
        <title>Genomes of trombidid mites reveal novel predicted allergens and laterally-transferred genes associated with secondary metabolism.</title>
        <authorList>
            <person name="Dong X."/>
            <person name="Chaisiri K."/>
            <person name="Xia D."/>
            <person name="Armstrong S.D."/>
            <person name="Fang Y."/>
            <person name="Donnelly M.J."/>
            <person name="Kadowaki T."/>
            <person name="McGarry J.W."/>
            <person name="Darby A.C."/>
            <person name="Makepeace B.L."/>
        </authorList>
    </citation>
    <scope>NUCLEOTIDE SEQUENCE [LARGE SCALE GENOMIC DNA]</scope>
    <source>
        <strain evidence="4">UoL-WK</strain>
    </source>
</reference>
<dbReference type="GO" id="GO:0016301">
    <property type="term" value="F:kinase activity"/>
    <property type="evidence" value="ECO:0007669"/>
    <property type="project" value="InterPro"/>
</dbReference>
<evidence type="ECO:0000259" key="3">
    <source>
        <dbReference type="Pfam" id="PF01326"/>
    </source>
</evidence>
<evidence type="ECO:0000259" key="2">
    <source>
        <dbReference type="Pfam" id="PF00391"/>
    </source>
</evidence>
<dbReference type="STRING" id="1965070.A0A443QU18"/>
<dbReference type="Gene3D" id="3.50.30.10">
    <property type="entry name" value="Phosphohistidine domain"/>
    <property type="match status" value="1"/>
</dbReference>
<feature type="domain" description="Pyruvate phosphate dikinase AMP/ATP-binding" evidence="3">
    <location>
        <begin position="417"/>
        <end position="734"/>
    </location>
</feature>
<organism evidence="4 5">
    <name type="scientific">Dinothrombium tinctorium</name>
    <dbReference type="NCBI Taxonomy" id="1965070"/>
    <lineage>
        <taxon>Eukaryota</taxon>
        <taxon>Metazoa</taxon>
        <taxon>Ecdysozoa</taxon>
        <taxon>Arthropoda</taxon>
        <taxon>Chelicerata</taxon>
        <taxon>Arachnida</taxon>
        <taxon>Acari</taxon>
        <taxon>Acariformes</taxon>
        <taxon>Trombidiformes</taxon>
        <taxon>Prostigmata</taxon>
        <taxon>Anystina</taxon>
        <taxon>Parasitengona</taxon>
        <taxon>Trombidioidea</taxon>
        <taxon>Trombidiidae</taxon>
        <taxon>Dinothrombium</taxon>
    </lineage>
</organism>
<dbReference type="InterPro" id="IPR013815">
    <property type="entry name" value="ATP_grasp_subdomain_1"/>
</dbReference>
<dbReference type="PANTHER" id="PTHR43615:SF1">
    <property type="entry name" value="PPDK_N DOMAIN-CONTAINING PROTEIN"/>
    <property type="match status" value="1"/>
</dbReference>
<comment type="caution">
    <text evidence="4">The sequence shown here is derived from an EMBL/GenBank/DDBJ whole genome shotgun (WGS) entry which is preliminary data.</text>
</comment>
<protein>
    <recommendedName>
        <fullName evidence="6">Phosphoenolpyruvate synthase</fullName>
    </recommendedName>
</protein>
<evidence type="ECO:0000313" key="5">
    <source>
        <dbReference type="Proteomes" id="UP000285301"/>
    </source>
</evidence>
<dbReference type="Proteomes" id="UP000285301">
    <property type="component" value="Unassembled WGS sequence"/>
</dbReference>
<evidence type="ECO:0008006" key="6">
    <source>
        <dbReference type="Google" id="ProtNLM"/>
    </source>
</evidence>
<dbReference type="EMBL" id="NCKU01004045">
    <property type="protein sequence ID" value="RWS06527.1"/>
    <property type="molecule type" value="Genomic_DNA"/>
</dbReference>
<dbReference type="Pfam" id="PF00391">
    <property type="entry name" value="PEP-utilizers"/>
    <property type="match status" value="1"/>
</dbReference>
<evidence type="ECO:0000256" key="1">
    <source>
        <dbReference type="ARBA" id="ARBA00007837"/>
    </source>
</evidence>
<name>A0A443QU18_9ACAR</name>
<dbReference type="SUPFAM" id="SSF52009">
    <property type="entry name" value="Phosphohistidine domain"/>
    <property type="match status" value="1"/>
</dbReference>
<gene>
    <name evidence="4" type="ORF">B4U79_13602</name>
</gene>
<evidence type="ECO:0000313" key="4">
    <source>
        <dbReference type="EMBL" id="RWS06527.1"/>
    </source>
</evidence>
<proteinExistence type="inferred from homology"/>
<dbReference type="InterPro" id="IPR051549">
    <property type="entry name" value="PEP_Utilizing_Enz"/>
</dbReference>
<dbReference type="Pfam" id="PF01326">
    <property type="entry name" value="PPDK_N"/>
    <property type="match status" value="1"/>
</dbReference>
<dbReference type="PANTHER" id="PTHR43615">
    <property type="entry name" value="PHOSPHOENOLPYRUVATE SYNTHASE-RELATED"/>
    <property type="match status" value="1"/>
</dbReference>
<dbReference type="Gene3D" id="3.30.470.20">
    <property type="entry name" value="ATP-grasp fold, B domain"/>
    <property type="match status" value="1"/>
</dbReference>